<feature type="compositionally biased region" description="Acidic residues" evidence="1">
    <location>
        <begin position="113"/>
        <end position="123"/>
    </location>
</feature>
<dbReference type="STRING" id="394221.Mmar10_0066"/>
<gene>
    <name evidence="2" type="ordered locus">Mmar10_0066</name>
</gene>
<dbReference type="HOGENOM" id="CLU_2012516_0_0_5"/>
<evidence type="ECO:0000256" key="1">
    <source>
        <dbReference type="SAM" id="MobiDB-lite"/>
    </source>
</evidence>
<feature type="compositionally biased region" description="Basic and acidic residues" evidence="1">
    <location>
        <begin position="89"/>
        <end position="112"/>
    </location>
</feature>
<dbReference type="EMBL" id="CP000449">
    <property type="protein sequence ID" value="ABI64362.1"/>
    <property type="molecule type" value="Genomic_DNA"/>
</dbReference>
<evidence type="ECO:0000313" key="2">
    <source>
        <dbReference type="EMBL" id="ABI64362.1"/>
    </source>
</evidence>
<reference evidence="2 3" key="1">
    <citation type="submission" date="2006-08" db="EMBL/GenBank/DDBJ databases">
        <title>Complete sequence of Maricaulis maris MCS10.</title>
        <authorList>
            <consortium name="US DOE Joint Genome Institute"/>
            <person name="Copeland A."/>
            <person name="Lucas S."/>
            <person name="Lapidus A."/>
            <person name="Barry K."/>
            <person name="Detter J.C."/>
            <person name="Glavina del Rio T."/>
            <person name="Hammon N."/>
            <person name="Israni S."/>
            <person name="Dalin E."/>
            <person name="Tice H."/>
            <person name="Pitluck S."/>
            <person name="Saunders E."/>
            <person name="Brettin T."/>
            <person name="Bruce D."/>
            <person name="Han C."/>
            <person name="Tapia R."/>
            <person name="Gilna P."/>
            <person name="Schmutz J."/>
            <person name="Larimer F."/>
            <person name="Land M."/>
            <person name="Hauser L."/>
            <person name="Kyrpides N."/>
            <person name="Mikhailova N."/>
            <person name="Viollier P."/>
            <person name="Stephens C."/>
            <person name="Richardson P."/>
        </authorList>
    </citation>
    <scope>NUCLEOTIDE SEQUENCE [LARGE SCALE GENOMIC DNA]</scope>
    <source>
        <strain evidence="2 3">MCS10</strain>
    </source>
</reference>
<organism evidence="2 3">
    <name type="scientific">Maricaulis maris (strain MCS10)</name>
    <name type="common">Caulobacter maris</name>
    <dbReference type="NCBI Taxonomy" id="394221"/>
    <lineage>
        <taxon>Bacteria</taxon>
        <taxon>Pseudomonadati</taxon>
        <taxon>Pseudomonadota</taxon>
        <taxon>Alphaproteobacteria</taxon>
        <taxon>Maricaulales</taxon>
        <taxon>Maricaulaceae</taxon>
        <taxon>Maricaulis</taxon>
    </lineage>
</organism>
<protein>
    <submittedName>
        <fullName evidence="2">Uncharacterized protein</fullName>
    </submittedName>
</protein>
<keyword evidence="3" id="KW-1185">Reference proteome</keyword>
<name>Q0ATM5_MARMM</name>
<dbReference type="OrthoDB" id="9893858at2"/>
<accession>Q0ATM5</accession>
<sequence precursor="true">MRTHFIRQFFAISVSAPLFVALAWFFGIFLQPQGETGAGFALILILASAIAAIWLYAWLMRPGRKVNFRNRGVDGFDRDWGVGMTGYSTHKDGRRRRDDTDGDDLGGRRSADDMDDEGAVGLS</sequence>
<dbReference type="AlphaFoldDB" id="Q0ATM5"/>
<dbReference type="RefSeq" id="WP_011642009.1">
    <property type="nucleotide sequence ID" value="NC_008347.1"/>
</dbReference>
<proteinExistence type="predicted"/>
<dbReference type="KEGG" id="mmr:Mmar10_0066"/>
<feature type="region of interest" description="Disordered" evidence="1">
    <location>
        <begin position="79"/>
        <end position="123"/>
    </location>
</feature>
<dbReference type="Proteomes" id="UP000001964">
    <property type="component" value="Chromosome"/>
</dbReference>
<evidence type="ECO:0000313" key="3">
    <source>
        <dbReference type="Proteomes" id="UP000001964"/>
    </source>
</evidence>